<evidence type="ECO:0000256" key="1">
    <source>
        <dbReference type="ARBA" id="ARBA00004370"/>
    </source>
</evidence>
<dbReference type="GO" id="GO:0016758">
    <property type="term" value="F:hexosyltransferase activity"/>
    <property type="evidence" value="ECO:0007669"/>
    <property type="project" value="InterPro"/>
</dbReference>
<evidence type="ECO:0008006" key="10">
    <source>
        <dbReference type="Google" id="ProtNLM"/>
    </source>
</evidence>
<evidence type="ECO:0000256" key="3">
    <source>
        <dbReference type="ARBA" id="ARBA00022676"/>
    </source>
</evidence>
<gene>
    <name evidence="8" type="ORF">GCM10011608_59190</name>
</gene>
<comment type="similarity">
    <text evidence="2">Belongs to the glycosyltransferase 28 family.</text>
</comment>
<name>A0A917UB42_9ACTN</name>
<dbReference type="InterPro" id="IPR009695">
    <property type="entry name" value="Diacylglyc_glucosyltr_N"/>
</dbReference>
<protein>
    <recommendedName>
        <fullName evidence="10">UDP-N-acetylglucosamine:LPS N-acetylglucosamine transferase</fullName>
    </recommendedName>
</protein>
<dbReference type="Proteomes" id="UP000608890">
    <property type="component" value="Unassembled WGS sequence"/>
</dbReference>
<dbReference type="GO" id="GO:0016020">
    <property type="term" value="C:membrane"/>
    <property type="evidence" value="ECO:0007669"/>
    <property type="project" value="UniProtKB-SubCell"/>
</dbReference>
<dbReference type="PANTHER" id="PTHR43025">
    <property type="entry name" value="MONOGALACTOSYLDIACYLGLYCEROL SYNTHASE"/>
    <property type="match status" value="1"/>
</dbReference>
<keyword evidence="9" id="KW-1185">Reference proteome</keyword>
<dbReference type="InterPro" id="IPR007235">
    <property type="entry name" value="Glyco_trans_28_C"/>
</dbReference>
<dbReference type="InterPro" id="IPR050519">
    <property type="entry name" value="Glycosyltransf_28_UgtP"/>
</dbReference>
<keyword evidence="4" id="KW-0808">Transferase</keyword>
<evidence type="ECO:0000256" key="5">
    <source>
        <dbReference type="SAM" id="MobiDB-lite"/>
    </source>
</evidence>
<dbReference type="Gene3D" id="3.40.50.2000">
    <property type="entry name" value="Glycogen Phosphorylase B"/>
    <property type="match status" value="1"/>
</dbReference>
<organism evidence="8 9">
    <name type="scientific">Micromonospora sonchi</name>
    <dbReference type="NCBI Taxonomy" id="1763543"/>
    <lineage>
        <taxon>Bacteria</taxon>
        <taxon>Bacillati</taxon>
        <taxon>Actinomycetota</taxon>
        <taxon>Actinomycetes</taxon>
        <taxon>Micromonosporales</taxon>
        <taxon>Micromonosporaceae</taxon>
        <taxon>Micromonospora</taxon>
    </lineage>
</organism>
<reference evidence="8" key="1">
    <citation type="journal article" date="2014" name="Int. J. Syst. Evol. Microbiol.">
        <title>Complete genome sequence of Corynebacterium casei LMG S-19264T (=DSM 44701T), isolated from a smear-ripened cheese.</title>
        <authorList>
            <consortium name="US DOE Joint Genome Institute (JGI-PGF)"/>
            <person name="Walter F."/>
            <person name="Albersmeier A."/>
            <person name="Kalinowski J."/>
            <person name="Ruckert C."/>
        </authorList>
    </citation>
    <scope>NUCLEOTIDE SEQUENCE</scope>
    <source>
        <strain evidence="8">CGMCC 4.7312</strain>
    </source>
</reference>
<sequence>MTECRPEAGCRPETGWAACAGESWQPALRRAGSGRSAARTRTGVPDRPATGRVVVVSADIGAGHDAAAAELSHLLTGHGLAVDRLNFLSLLPRPLDTGVRETYRSMLRWLPWCYEALFSATARSTRSMELLRAALRPAVRRVLGHLPADTRAVVTTFPFANQLLGPMRSAGLITAPLVTYVTDFAIHPSWISPGVDLYCVVHELSRQQAVAAGATAARVVRPLVSARFGALSELSTQAARQRLGLPERARLALIVAGSWGIGEVTRTAAEVLATGCAEPVVVCGRNERLHRRLRRFPGHVLGWVDDMPTLMRAADVVVENAGGLTCQEALASGRPTITYRPIPGHGRANAAILRRSALTSYIASAQRLGPALTELLSRAGDSAADTDARIDMASVVAEVMSPTRGRRRREPGPTSEQTPMRQPPQGDVPERSG</sequence>
<proteinExistence type="inferred from homology"/>
<feature type="domain" description="Diacylglycerol glucosyltransferase N-terminal" evidence="7">
    <location>
        <begin position="64"/>
        <end position="219"/>
    </location>
</feature>
<reference evidence="8" key="2">
    <citation type="submission" date="2020-09" db="EMBL/GenBank/DDBJ databases">
        <authorList>
            <person name="Sun Q."/>
            <person name="Zhou Y."/>
        </authorList>
    </citation>
    <scope>NUCLEOTIDE SEQUENCE</scope>
    <source>
        <strain evidence="8">CGMCC 4.7312</strain>
    </source>
</reference>
<evidence type="ECO:0000256" key="4">
    <source>
        <dbReference type="ARBA" id="ARBA00022679"/>
    </source>
</evidence>
<comment type="caution">
    <text evidence="8">The sequence shown here is derived from an EMBL/GenBank/DDBJ whole genome shotgun (WGS) entry which is preliminary data.</text>
</comment>
<dbReference type="GO" id="GO:0009247">
    <property type="term" value="P:glycolipid biosynthetic process"/>
    <property type="evidence" value="ECO:0007669"/>
    <property type="project" value="InterPro"/>
</dbReference>
<dbReference type="AlphaFoldDB" id="A0A917UB42"/>
<evidence type="ECO:0000259" key="6">
    <source>
        <dbReference type="Pfam" id="PF04101"/>
    </source>
</evidence>
<evidence type="ECO:0000259" key="7">
    <source>
        <dbReference type="Pfam" id="PF06925"/>
    </source>
</evidence>
<comment type="subcellular location">
    <subcellularLocation>
        <location evidence="1">Membrane</location>
    </subcellularLocation>
</comment>
<dbReference type="PANTHER" id="PTHR43025:SF3">
    <property type="entry name" value="MONOGALACTOSYLDIACYLGLYCEROL SYNTHASE 1, CHLOROPLASTIC"/>
    <property type="match status" value="1"/>
</dbReference>
<dbReference type="Pfam" id="PF04101">
    <property type="entry name" value="Glyco_tran_28_C"/>
    <property type="match status" value="1"/>
</dbReference>
<dbReference type="EMBL" id="BMNB01000049">
    <property type="protein sequence ID" value="GGM66050.1"/>
    <property type="molecule type" value="Genomic_DNA"/>
</dbReference>
<evidence type="ECO:0000256" key="2">
    <source>
        <dbReference type="ARBA" id="ARBA00006962"/>
    </source>
</evidence>
<feature type="region of interest" description="Disordered" evidence="5">
    <location>
        <begin position="396"/>
        <end position="433"/>
    </location>
</feature>
<dbReference type="Pfam" id="PF06925">
    <property type="entry name" value="MGDG_synth"/>
    <property type="match status" value="1"/>
</dbReference>
<evidence type="ECO:0000313" key="8">
    <source>
        <dbReference type="EMBL" id="GGM66050.1"/>
    </source>
</evidence>
<feature type="domain" description="Glycosyl transferase family 28 C-terminal" evidence="6">
    <location>
        <begin position="269"/>
        <end position="367"/>
    </location>
</feature>
<evidence type="ECO:0000313" key="9">
    <source>
        <dbReference type="Proteomes" id="UP000608890"/>
    </source>
</evidence>
<dbReference type="SUPFAM" id="SSF53756">
    <property type="entry name" value="UDP-Glycosyltransferase/glycogen phosphorylase"/>
    <property type="match status" value="1"/>
</dbReference>
<accession>A0A917UB42</accession>
<keyword evidence="3" id="KW-0328">Glycosyltransferase</keyword>